<organism evidence="2 3">
    <name type="scientific">Stereocaulon virgatum</name>
    <dbReference type="NCBI Taxonomy" id="373712"/>
    <lineage>
        <taxon>Eukaryota</taxon>
        <taxon>Fungi</taxon>
        <taxon>Dikarya</taxon>
        <taxon>Ascomycota</taxon>
        <taxon>Pezizomycotina</taxon>
        <taxon>Lecanoromycetes</taxon>
        <taxon>OSLEUM clade</taxon>
        <taxon>Lecanoromycetidae</taxon>
        <taxon>Lecanorales</taxon>
        <taxon>Lecanorineae</taxon>
        <taxon>Stereocaulaceae</taxon>
        <taxon>Stereocaulon</taxon>
    </lineage>
</organism>
<gene>
    <name evidence="2" type="ORF">N7G274_004849</name>
</gene>
<feature type="compositionally biased region" description="Polar residues" evidence="1">
    <location>
        <begin position="26"/>
        <end position="37"/>
    </location>
</feature>
<evidence type="ECO:0000313" key="2">
    <source>
        <dbReference type="EMBL" id="KAL2042360.1"/>
    </source>
</evidence>
<proteinExistence type="predicted"/>
<protein>
    <submittedName>
        <fullName evidence="2">Uncharacterized protein</fullName>
    </submittedName>
</protein>
<comment type="caution">
    <text evidence="2">The sequence shown here is derived from an EMBL/GenBank/DDBJ whole genome shotgun (WGS) entry which is preliminary data.</text>
</comment>
<dbReference type="Proteomes" id="UP001590950">
    <property type="component" value="Unassembled WGS sequence"/>
</dbReference>
<reference evidence="2 3" key="1">
    <citation type="submission" date="2024-09" db="EMBL/GenBank/DDBJ databases">
        <title>Rethinking Asexuality: The Enigmatic Case of Functional Sexual Genes in Lepraria (Stereocaulaceae).</title>
        <authorList>
            <person name="Doellman M."/>
            <person name="Sun Y."/>
            <person name="Barcenas-Pena A."/>
            <person name="Lumbsch H.T."/>
            <person name="Grewe F."/>
        </authorList>
    </citation>
    <scope>NUCLEOTIDE SEQUENCE [LARGE SCALE GENOMIC DNA]</scope>
    <source>
        <strain evidence="2 3">Mercado 3170</strain>
    </source>
</reference>
<accession>A0ABR4AB83</accession>
<evidence type="ECO:0000256" key="1">
    <source>
        <dbReference type="SAM" id="MobiDB-lite"/>
    </source>
</evidence>
<keyword evidence="3" id="KW-1185">Reference proteome</keyword>
<feature type="region of interest" description="Disordered" evidence="1">
    <location>
        <begin position="21"/>
        <end position="54"/>
    </location>
</feature>
<dbReference type="EMBL" id="JBEFKJ010000014">
    <property type="protein sequence ID" value="KAL2042360.1"/>
    <property type="molecule type" value="Genomic_DNA"/>
</dbReference>
<sequence length="253" mass="27818">MSKYNYVTRLTFRGTLPRVSSPLRMSWTTDDSSMSASDNEELAPNSEGAPSDNTKTFFDHEKAIADDQYMVLSGVTLRKRFRWSIAPTPSKQTLSRSSGKHGICASKNENIRPATGKATPEGKDKVLDSKCENGTSTGPLQVHLAPSQRVDESMDAGNSVYPGGTPLQHYRYLTENGKSQAPITCFDCMACNSELATEWPGPDTCNRCTRFGTLSPVFDHGGQVRIPVRMPLNKSVNVLEYSVKETFTVSTSF</sequence>
<evidence type="ECO:0000313" key="3">
    <source>
        <dbReference type="Proteomes" id="UP001590950"/>
    </source>
</evidence>
<name>A0ABR4AB83_9LECA</name>